<evidence type="ECO:0000313" key="2">
    <source>
        <dbReference type="Proteomes" id="UP000020735"/>
    </source>
</evidence>
<evidence type="ECO:0000313" key="1">
    <source>
        <dbReference type="EMBL" id="EXC47677.1"/>
    </source>
</evidence>
<dbReference type="Proteomes" id="UP000020735">
    <property type="component" value="Unassembled WGS sequence"/>
</dbReference>
<sequence length="48" mass="5614">MKLSLKNRLMLCWQIWNTRSGHKHPASEKDLKIFQNGYKAGFADGKQH</sequence>
<dbReference type="RefSeq" id="WP_156995699.1">
    <property type="nucleotide sequence ID" value="NZ_JEXJ01000066.1"/>
</dbReference>
<dbReference type="AlphaFoldDB" id="A0A009S3M9"/>
<protein>
    <submittedName>
        <fullName evidence="1">Uncharacterized protein</fullName>
    </submittedName>
</protein>
<name>A0A009S3M9_ACIBA</name>
<organism evidence="1 2">
    <name type="scientific">Acinetobacter baumannii 99063</name>
    <dbReference type="NCBI Taxonomy" id="1310630"/>
    <lineage>
        <taxon>Bacteria</taxon>
        <taxon>Pseudomonadati</taxon>
        <taxon>Pseudomonadota</taxon>
        <taxon>Gammaproteobacteria</taxon>
        <taxon>Moraxellales</taxon>
        <taxon>Moraxellaceae</taxon>
        <taxon>Acinetobacter</taxon>
        <taxon>Acinetobacter calcoaceticus/baumannii complex</taxon>
    </lineage>
</organism>
<gene>
    <name evidence="1" type="ORF">J529_3116</name>
</gene>
<accession>A0A009S3M9</accession>
<reference evidence="1 2" key="1">
    <citation type="submission" date="2014-02" db="EMBL/GenBank/DDBJ databases">
        <title>Comparative genomics and transcriptomics to identify genetic mechanisms underlying the emergence of carbapenem resistant Acinetobacter baumannii (CRAb).</title>
        <authorList>
            <person name="Harris A.D."/>
            <person name="Johnson K.J."/>
            <person name="George J."/>
            <person name="Shefchek K."/>
            <person name="Daugherty S.C."/>
            <person name="Parankush S."/>
            <person name="Sadzewicz L."/>
            <person name="Tallon L."/>
            <person name="Sengamalay N."/>
            <person name="Hazen T.H."/>
            <person name="Rasko D.A."/>
        </authorList>
    </citation>
    <scope>NUCLEOTIDE SEQUENCE [LARGE SCALE GENOMIC DNA]</scope>
    <source>
        <strain evidence="1 2">99063</strain>
    </source>
</reference>
<dbReference type="EMBL" id="JEXJ01000066">
    <property type="protein sequence ID" value="EXC47677.1"/>
    <property type="molecule type" value="Genomic_DNA"/>
</dbReference>
<proteinExistence type="predicted"/>
<comment type="caution">
    <text evidence="1">The sequence shown here is derived from an EMBL/GenBank/DDBJ whole genome shotgun (WGS) entry which is preliminary data.</text>
</comment>
<dbReference type="PATRIC" id="fig|1310630.3.peg.3041"/>